<evidence type="ECO:0000256" key="2">
    <source>
        <dbReference type="SAM" id="SignalP"/>
    </source>
</evidence>
<feature type="chain" id="PRO_5025673261" evidence="2">
    <location>
        <begin position="18"/>
        <end position="281"/>
    </location>
</feature>
<dbReference type="EMBL" id="MU004391">
    <property type="protein sequence ID" value="KAF2652944.1"/>
    <property type="molecule type" value="Genomic_DNA"/>
</dbReference>
<dbReference type="OrthoDB" id="3776815at2759"/>
<protein>
    <submittedName>
        <fullName evidence="3">Uncharacterized protein</fullName>
    </submittedName>
</protein>
<reference evidence="3" key="1">
    <citation type="journal article" date="2020" name="Stud. Mycol.">
        <title>101 Dothideomycetes genomes: a test case for predicting lifestyles and emergence of pathogens.</title>
        <authorList>
            <person name="Haridas S."/>
            <person name="Albert R."/>
            <person name="Binder M."/>
            <person name="Bloem J."/>
            <person name="Labutti K."/>
            <person name="Salamov A."/>
            <person name="Andreopoulos B."/>
            <person name="Baker S."/>
            <person name="Barry K."/>
            <person name="Bills G."/>
            <person name="Bluhm B."/>
            <person name="Cannon C."/>
            <person name="Castanera R."/>
            <person name="Culley D."/>
            <person name="Daum C."/>
            <person name="Ezra D."/>
            <person name="Gonzalez J."/>
            <person name="Henrissat B."/>
            <person name="Kuo A."/>
            <person name="Liang C."/>
            <person name="Lipzen A."/>
            <person name="Lutzoni F."/>
            <person name="Magnuson J."/>
            <person name="Mondo S."/>
            <person name="Nolan M."/>
            <person name="Ohm R."/>
            <person name="Pangilinan J."/>
            <person name="Park H.-J."/>
            <person name="Ramirez L."/>
            <person name="Alfaro M."/>
            <person name="Sun H."/>
            <person name="Tritt A."/>
            <person name="Yoshinaga Y."/>
            <person name="Zwiers L.-H."/>
            <person name="Turgeon B."/>
            <person name="Goodwin S."/>
            <person name="Spatafora J."/>
            <person name="Crous P."/>
            <person name="Grigoriev I."/>
        </authorList>
    </citation>
    <scope>NUCLEOTIDE SEQUENCE</scope>
    <source>
        <strain evidence="3">CBS 122681</strain>
    </source>
</reference>
<dbReference type="Proteomes" id="UP000799324">
    <property type="component" value="Unassembled WGS sequence"/>
</dbReference>
<evidence type="ECO:0000313" key="3">
    <source>
        <dbReference type="EMBL" id="KAF2652944.1"/>
    </source>
</evidence>
<evidence type="ECO:0000256" key="1">
    <source>
        <dbReference type="SAM" id="MobiDB-lite"/>
    </source>
</evidence>
<feature type="region of interest" description="Disordered" evidence="1">
    <location>
        <begin position="213"/>
        <end position="258"/>
    </location>
</feature>
<organism evidence="3 4">
    <name type="scientific">Lophiostoma macrostomum CBS 122681</name>
    <dbReference type="NCBI Taxonomy" id="1314788"/>
    <lineage>
        <taxon>Eukaryota</taxon>
        <taxon>Fungi</taxon>
        <taxon>Dikarya</taxon>
        <taxon>Ascomycota</taxon>
        <taxon>Pezizomycotina</taxon>
        <taxon>Dothideomycetes</taxon>
        <taxon>Pleosporomycetidae</taxon>
        <taxon>Pleosporales</taxon>
        <taxon>Lophiostomataceae</taxon>
        <taxon>Lophiostoma</taxon>
    </lineage>
</organism>
<dbReference type="AlphaFoldDB" id="A0A6A6T329"/>
<feature type="signal peptide" evidence="2">
    <location>
        <begin position="1"/>
        <end position="17"/>
    </location>
</feature>
<keyword evidence="4" id="KW-1185">Reference proteome</keyword>
<name>A0A6A6T329_9PLEO</name>
<proteinExistence type="predicted"/>
<gene>
    <name evidence="3" type="ORF">K491DRAFT_27822</name>
</gene>
<accession>A0A6A6T329</accession>
<keyword evidence="2" id="KW-0732">Signal</keyword>
<sequence>MSSPMLTTLLFAASAAAQITTSFWMPYPALDSGEAGYVGSVIDVDGGKTTLRIEYDDDTDTDAYYYNDTPQTITLQGSTYYEEYLTTTDSYYGLDYTWSIGCSHGASTRAQPHCTESSNGGYIYSAYCDYYTSYTEAYTTTDLYTYSSDSYGPATTETFVETYNPSSYIPDFCTESGASTIPESLATTSETLSASYVETYQLVITAGEEKLSAASSSSSGSGSSSATTTGTGAQSGATGASQSQPTGTASQAPDGTGAAMPMITRAPVMAGLGLAVAALAL</sequence>
<evidence type="ECO:0000313" key="4">
    <source>
        <dbReference type="Proteomes" id="UP000799324"/>
    </source>
</evidence>
<feature type="compositionally biased region" description="Low complexity" evidence="1">
    <location>
        <begin position="213"/>
        <end position="244"/>
    </location>
</feature>